<dbReference type="GO" id="GO:0015418">
    <property type="term" value="F:ABC-type quaternary ammonium compound transporting activity"/>
    <property type="evidence" value="ECO:0007669"/>
    <property type="project" value="UniProtKB-EC"/>
</dbReference>
<name>A0A2S7FAB9_CLOBU</name>
<evidence type="ECO:0000256" key="1">
    <source>
        <dbReference type="ARBA" id="ARBA00022448"/>
    </source>
</evidence>
<evidence type="ECO:0000256" key="4">
    <source>
        <dbReference type="ARBA" id="ARBA00022741"/>
    </source>
</evidence>
<keyword evidence="7" id="KW-0406">Ion transport</keyword>
<organism evidence="11 12">
    <name type="scientific">Clostridium butyricum</name>
    <dbReference type="NCBI Taxonomy" id="1492"/>
    <lineage>
        <taxon>Bacteria</taxon>
        <taxon>Bacillati</taxon>
        <taxon>Bacillota</taxon>
        <taxon>Clostridia</taxon>
        <taxon>Eubacteriales</taxon>
        <taxon>Clostridiaceae</taxon>
        <taxon>Clostridium</taxon>
    </lineage>
</organism>
<dbReference type="Proteomes" id="UP000238081">
    <property type="component" value="Unassembled WGS sequence"/>
</dbReference>
<evidence type="ECO:0000256" key="9">
    <source>
        <dbReference type="ARBA" id="ARBA00066388"/>
    </source>
</evidence>
<dbReference type="GO" id="GO:0016887">
    <property type="term" value="F:ATP hydrolysis activity"/>
    <property type="evidence" value="ECO:0007669"/>
    <property type="project" value="InterPro"/>
</dbReference>
<dbReference type="Pfam" id="PF00005">
    <property type="entry name" value="ABC_tran"/>
    <property type="match status" value="1"/>
</dbReference>
<reference evidence="11 12" key="1">
    <citation type="submission" date="2016-01" db="EMBL/GenBank/DDBJ databases">
        <title>Characterization of the Clostridium difficile lineages that are prevalent in Hong Kong and China.</title>
        <authorList>
            <person name="Kwok J.S.-L."/>
            <person name="Lam W.-Y."/>
            <person name="Ip M."/>
            <person name="Chan T.-F."/>
            <person name="Hawkey P.M."/>
            <person name="Tsui S.K.-W."/>
        </authorList>
    </citation>
    <scope>NUCLEOTIDE SEQUENCE [LARGE SCALE GENOMIC DNA]</scope>
    <source>
        <strain evidence="11 12">300064</strain>
    </source>
</reference>
<dbReference type="SUPFAM" id="SSF52540">
    <property type="entry name" value="P-loop containing nucleoside triphosphate hydrolases"/>
    <property type="match status" value="1"/>
</dbReference>
<evidence type="ECO:0000259" key="10">
    <source>
        <dbReference type="PROSITE" id="PS50893"/>
    </source>
</evidence>
<sequence length="250" mass="27821">MLELKNITKKFNEKTVLDNISLNIENGEIVSLLGQSGSGKTTLLNIILGLTNMDEGNLIFNGDDITNVHMKKRGFNIVFQDYALFPNLNAYENIIYGLKNNKGISTKEEVNEIISILGLQQHLEKNISQLSGGQKQRVALARTLVTKPKVLLLDEPLSALDGVIKESIKDKIKSIVKQFKLTTIVVTHDPEEALTLSDKVLIINDGKIAQFGTPNEVISSPSCEFVEEFILKQLHIKKNNIYNLFGECLA</sequence>
<evidence type="ECO:0000256" key="2">
    <source>
        <dbReference type="ARBA" id="ARBA00022475"/>
    </source>
</evidence>
<dbReference type="InterPro" id="IPR017871">
    <property type="entry name" value="ABC_transporter-like_CS"/>
</dbReference>
<keyword evidence="3" id="KW-0410">Iron transport</keyword>
<dbReference type="EC" id="7.6.2.9" evidence="9"/>
<keyword evidence="5" id="KW-0067">ATP-binding</keyword>
<dbReference type="GO" id="GO:0005524">
    <property type="term" value="F:ATP binding"/>
    <property type="evidence" value="ECO:0007669"/>
    <property type="project" value="UniProtKB-KW"/>
</dbReference>
<dbReference type="InterPro" id="IPR027417">
    <property type="entry name" value="P-loop_NTPase"/>
</dbReference>
<dbReference type="PANTHER" id="PTHR42781">
    <property type="entry name" value="SPERMIDINE/PUTRESCINE IMPORT ATP-BINDING PROTEIN POTA"/>
    <property type="match status" value="1"/>
</dbReference>
<dbReference type="PANTHER" id="PTHR42781:SF4">
    <property type="entry name" value="SPERMIDINE_PUTRESCINE IMPORT ATP-BINDING PROTEIN POTA"/>
    <property type="match status" value="1"/>
</dbReference>
<evidence type="ECO:0000256" key="3">
    <source>
        <dbReference type="ARBA" id="ARBA00022496"/>
    </source>
</evidence>
<dbReference type="GO" id="GO:0016020">
    <property type="term" value="C:membrane"/>
    <property type="evidence" value="ECO:0007669"/>
    <property type="project" value="InterPro"/>
</dbReference>
<proteinExistence type="predicted"/>
<comment type="caution">
    <text evidence="11">The sequence shown here is derived from an EMBL/GenBank/DDBJ whole genome shotgun (WGS) entry which is preliminary data.</text>
</comment>
<dbReference type="EMBL" id="LRDH01000109">
    <property type="protein sequence ID" value="PPV14337.1"/>
    <property type="molecule type" value="Genomic_DNA"/>
</dbReference>
<dbReference type="InterPro" id="IPR003439">
    <property type="entry name" value="ABC_transporter-like_ATP-bd"/>
</dbReference>
<evidence type="ECO:0000256" key="6">
    <source>
        <dbReference type="ARBA" id="ARBA00023004"/>
    </source>
</evidence>
<dbReference type="CDD" id="cd03259">
    <property type="entry name" value="ABC_Carb_Solutes_like"/>
    <property type="match status" value="1"/>
</dbReference>
<gene>
    <name evidence="11" type="ORF">AWN73_14125</name>
</gene>
<evidence type="ECO:0000256" key="8">
    <source>
        <dbReference type="ARBA" id="ARBA00023136"/>
    </source>
</evidence>
<protein>
    <recommendedName>
        <fullName evidence="9">ABC-type quaternary amine transporter</fullName>
        <ecNumber evidence="9">7.6.2.9</ecNumber>
    </recommendedName>
</protein>
<keyword evidence="8" id="KW-0472">Membrane</keyword>
<dbReference type="SMART" id="SM00382">
    <property type="entry name" value="AAA"/>
    <property type="match status" value="1"/>
</dbReference>
<keyword evidence="4" id="KW-0547">Nucleotide-binding</keyword>
<dbReference type="RefSeq" id="WP_027636607.1">
    <property type="nucleotide sequence ID" value="NZ_CANCWB010000003.1"/>
</dbReference>
<dbReference type="AlphaFoldDB" id="A0A2S7FAB9"/>
<keyword evidence="2" id="KW-1003">Cell membrane</keyword>
<evidence type="ECO:0000256" key="5">
    <source>
        <dbReference type="ARBA" id="ARBA00022840"/>
    </source>
</evidence>
<dbReference type="FunFam" id="3.40.50.300:FF:000425">
    <property type="entry name" value="Probable ABC transporter, ATP-binding subunit"/>
    <property type="match status" value="1"/>
</dbReference>
<dbReference type="InterPro" id="IPR015853">
    <property type="entry name" value="ABC_transpr_FbpC"/>
</dbReference>
<dbReference type="GO" id="GO:0015408">
    <property type="term" value="F:ABC-type ferric iron transporter activity"/>
    <property type="evidence" value="ECO:0007669"/>
    <property type="project" value="InterPro"/>
</dbReference>
<dbReference type="InterPro" id="IPR003593">
    <property type="entry name" value="AAA+_ATPase"/>
</dbReference>
<feature type="domain" description="ABC transporter" evidence="10">
    <location>
        <begin position="2"/>
        <end position="230"/>
    </location>
</feature>
<evidence type="ECO:0000256" key="7">
    <source>
        <dbReference type="ARBA" id="ARBA00023065"/>
    </source>
</evidence>
<accession>A0A2S7FAB9</accession>
<evidence type="ECO:0000313" key="11">
    <source>
        <dbReference type="EMBL" id="PPV14337.1"/>
    </source>
</evidence>
<keyword evidence="6" id="KW-0408">Iron</keyword>
<dbReference type="Gene3D" id="3.40.50.300">
    <property type="entry name" value="P-loop containing nucleotide triphosphate hydrolases"/>
    <property type="match status" value="1"/>
</dbReference>
<dbReference type="PROSITE" id="PS50893">
    <property type="entry name" value="ABC_TRANSPORTER_2"/>
    <property type="match status" value="1"/>
</dbReference>
<keyword evidence="1" id="KW-0813">Transport</keyword>
<dbReference type="InterPro" id="IPR050093">
    <property type="entry name" value="ABC_SmlMolc_Importer"/>
</dbReference>
<dbReference type="PROSITE" id="PS00211">
    <property type="entry name" value="ABC_TRANSPORTER_1"/>
    <property type="match status" value="1"/>
</dbReference>
<evidence type="ECO:0000313" key="12">
    <source>
        <dbReference type="Proteomes" id="UP000238081"/>
    </source>
</evidence>